<sequence length="335" mass="38329">MSCMWEARAVVLPAQSQSQYMMIGSEQFWKTEVDAPLLKRNAHFLRKDNAKELLERGKCLVDLVQDAVGGDLAVQLVPDCKDEAARRIFILDAERTFKSPEHRQQMVTVLQSLWPELQDYHQGLGFLVAFLLLYLSPEDVVKVAIALHRHYVPGYFKAAPAAYVRDAKVYQKLLQKFFPDVATRIGDLTCPEAYVSKWFIGMNVHVLTYEAMMLFLEAFFERKDTFLFQYALALVKNVEADIMATKDVSKILAIMRLDESVYPDAKKGAGSDEPGSFFVNIVEDAINFDLGDADLQKLRDEATEEMRVEEEKRKEREKQMALDSDDEIVFSDEDD</sequence>
<dbReference type="EMBL" id="MIGC01005083">
    <property type="protein sequence ID" value="PHJ17351.1"/>
    <property type="molecule type" value="Genomic_DNA"/>
</dbReference>
<gene>
    <name evidence="3" type="ORF">CSUI_008833</name>
</gene>
<organism evidence="3 4">
    <name type="scientific">Cystoisospora suis</name>
    <dbReference type="NCBI Taxonomy" id="483139"/>
    <lineage>
        <taxon>Eukaryota</taxon>
        <taxon>Sar</taxon>
        <taxon>Alveolata</taxon>
        <taxon>Apicomplexa</taxon>
        <taxon>Conoidasida</taxon>
        <taxon>Coccidia</taxon>
        <taxon>Eucoccidiorida</taxon>
        <taxon>Eimeriorina</taxon>
        <taxon>Sarcocystidae</taxon>
        <taxon>Cystoisospora</taxon>
    </lineage>
</organism>
<dbReference type="GO" id="GO:0005096">
    <property type="term" value="F:GTPase activator activity"/>
    <property type="evidence" value="ECO:0007669"/>
    <property type="project" value="TreeGrafter"/>
</dbReference>
<feature type="compositionally biased region" description="Basic and acidic residues" evidence="1">
    <location>
        <begin position="302"/>
        <end position="320"/>
    </location>
</feature>
<reference evidence="3 4" key="1">
    <citation type="journal article" date="2017" name="Int. J. Parasitol.">
        <title>The genome of the protozoan parasite Cystoisospora suis and a reverse vaccinology approach to identify vaccine candidates.</title>
        <authorList>
            <person name="Palmieri N."/>
            <person name="Shrestha A."/>
            <person name="Ruttkowski B."/>
            <person name="Beck T."/>
            <person name="Vogl C."/>
            <person name="Tomley F."/>
            <person name="Blake D.P."/>
            <person name="Joachim A."/>
        </authorList>
    </citation>
    <scope>NUCLEOTIDE SEQUENCE [LARGE SCALE GENOMIC DNA]</scope>
    <source>
        <strain evidence="3 4">Wien I</strain>
    </source>
</reference>
<evidence type="ECO:0000313" key="3">
    <source>
        <dbReference type="EMBL" id="PHJ17351.1"/>
    </source>
</evidence>
<comment type="caution">
    <text evidence="3">The sequence shown here is derived from an EMBL/GenBank/DDBJ whole genome shotgun (WGS) entry which is preliminary data.</text>
</comment>
<protein>
    <submittedName>
        <fullName evidence="3">Tbc domain containing protein</fullName>
    </submittedName>
</protein>
<dbReference type="OrthoDB" id="294251at2759"/>
<evidence type="ECO:0000313" key="4">
    <source>
        <dbReference type="Proteomes" id="UP000221165"/>
    </source>
</evidence>
<dbReference type="GO" id="GO:0031267">
    <property type="term" value="F:small GTPase binding"/>
    <property type="evidence" value="ECO:0007669"/>
    <property type="project" value="TreeGrafter"/>
</dbReference>
<dbReference type="PANTHER" id="PTHR47219:SF20">
    <property type="entry name" value="TBC1 DOMAIN FAMILY MEMBER 2B"/>
    <property type="match status" value="1"/>
</dbReference>
<keyword evidence="4" id="KW-1185">Reference proteome</keyword>
<dbReference type="Gene3D" id="1.10.472.80">
    <property type="entry name" value="Ypt/Rab-GAP domain of gyp1p, domain 3"/>
    <property type="match status" value="1"/>
</dbReference>
<feature type="region of interest" description="Disordered" evidence="1">
    <location>
        <begin position="302"/>
        <end position="335"/>
    </location>
</feature>
<dbReference type="PROSITE" id="PS50086">
    <property type="entry name" value="TBC_RABGAP"/>
    <property type="match status" value="1"/>
</dbReference>
<dbReference type="PANTHER" id="PTHR47219">
    <property type="entry name" value="RAB GTPASE-ACTIVATING PROTEIN 1-LIKE"/>
    <property type="match status" value="1"/>
</dbReference>
<feature type="domain" description="Rab-GAP TBC" evidence="2">
    <location>
        <begin position="1"/>
        <end position="223"/>
    </location>
</feature>
<name>A0A2C6JL16_9APIC</name>
<proteinExistence type="predicted"/>
<dbReference type="VEuPathDB" id="ToxoDB:CSUI_008833"/>
<evidence type="ECO:0000259" key="2">
    <source>
        <dbReference type="PROSITE" id="PS50086"/>
    </source>
</evidence>
<accession>A0A2C6JL16</accession>
<dbReference type="InterPro" id="IPR035969">
    <property type="entry name" value="Rab-GAP_TBC_sf"/>
</dbReference>
<dbReference type="AlphaFoldDB" id="A0A2C6JL16"/>
<evidence type="ECO:0000256" key="1">
    <source>
        <dbReference type="SAM" id="MobiDB-lite"/>
    </source>
</evidence>
<dbReference type="GeneID" id="94432167"/>
<dbReference type="Pfam" id="PF00566">
    <property type="entry name" value="RabGAP-TBC"/>
    <property type="match status" value="1"/>
</dbReference>
<dbReference type="RefSeq" id="XP_067919074.1">
    <property type="nucleotide sequence ID" value="XM_068068956.1"/>
</dbReference>
<dbReference type="InterPro" id="IPR050302">
    <property type="entry name" value="Rab_GAP_TBC_domain"/>
</dbReference>
<dbReference type="SUPFAM" id="SSF47923">
    <property type="entry name" value="Ypt/Rab-GAP domain of gyp1p"/>
    <property type="match status" value="1"/>
</dbReference>
<dbReference type="InterPro" id="IPR000195">
    <property type="entry name" value="Rab-GAP-TBC_dom"/>
</dbReference>
<dbReference type="Proteomes" id="UP000221165">
    <property type="component" value="Unassembled WGS sequence"/>
</dbReference>
<feature type="compositionally biased region" description="Acidic residues" evidence="1">
    <location>
        <begin position="323"/>
        <end position="335"/>
    </location>
</feature>